<dbReference type="PIRSF" id="PIRSF028973">
    <property type="entry name" value="Scavenger_mRNA_decap_enz"/>
    <property type="match status" value="1"/>
</dbReference>
<evidence type="ECO:0000313" key="7">
    <source>
        <dbReference type="EMBL" id="RPA82600.1"/>
    </source>
</evidence>
<keyword evidence="4" id="KW-0597">Phosphoprotein</keyword>
<feature type="binding site" evidence="6">
    <location>
        <position position="175"/>
    </location>
    <ligand>
        <name>substrate</name>
    </ligand>
</feature>
<dbReference type="EMBL" id="ML119670">
    <property type="protein sequence ID" value="RPA82600.1"/>
    <property type="molecule type" value="Genomic_DNA"/>
</dbReference>
<dbReference type="Pfam" id="PF11969">
    <property type="entry name" value="DcpS_C"/>
    <property type="match status" value="1"/>
</dbReference>
<dbReference type="InterPro" id="IPR008594">
    <property type="entry name" value="DcpS/DCS2"/>
</dbReference>
<dbReference type="InterPro" id="IPR036265">
    <property type="entry name" value="HIT-like_sf"/>
</dbReference>
<keyword evidence="3" id="KW-0963">Cytoplasm</keyword>
<dbReference type="GO" id="GO:0000340">
    <property type="term" value="F:RNA 7-methylguanosine cap binding"/>
    <property type="evidence" value="ECO:0007669"/>
    <property type="project" value="TreeGrafter"/>
</dbReference>
<dbReference type="PANTHER" id="PTHR12978">
    <property type="entry name" value="HISTIDINE TRIAD HIT PROTEIN MEMBER"/>
    <property type="match status" value="1"/>
</dbReference>
<dbReference type="InterPro" id="IPR019808">
    <property type="entry name" value="Histidine_triad_CS"/>
</dbReference>
<dbReference type="GO" id="GO:0000932">
    <property type="term" value="C:P-body"/>
    <property type="evidence" value="ECO:0007669"/>
    <property type="project" value="TreeGrafter"/>
</dbReference>
<evidence type="ECO:0000256" key="2">
    <source>
        <dbReference type="ARBA" id="ARBA00010208"/>
    </source>
</evidence>
<dbReference type="Gene3D" id="3.30.200.40">
    <property type="entry name" value="Scavenger mRNA decapping enzyme, N-terminal domain"/>
    <property type="match status" value="1"/>
</dbReference>
<protein>
    <submittedName>
        <fullName evidence="7">Scavenger mRNA decapping enzyme</fullName>
    </submittedName>
</protein>
<dbReference type="SUPFAM" id="SSF102860">
    <property type="entry name" value="mRNA decapping enzyme DcpS N-terminal domain"/>
    <property type="match status" value="1"/>
</dbReference>
<name>A0A3N4IEL3_ASCIM</name>
<evidence type="ECO:0000256" key="4">
    <source>
        <dbReference type="ARBA" id="ARBA00022553"/>
    </source>
</evidence>
<dbReference type="STRING" id="1160509.A0A3N4IEL3"/>
<dbReference type="OrthoDB" id="10264956at2759"/>
<gene>
    <name evidence="7" type="ORF">BJ508DRAFT_208093</name>
</gene>
<dbReference type="GO" id="GO:0000290">
    <property type="term" value="P:deadenylation-dependent decapping of nuclear-transcribed mRNA"/>
    <property type="evidence" value="ECO:0007669"/>
    <property type="project" value="InterPro"/>
</dbReference>
<sequence length="317" mass="36219">MAQTDSVQLARQFEFVKILNENPLNKSLNLLGKIDGQDAIIIAEKSAFDATPEALAVFTAPTTLEKIKENGQNDIYHWFLANFHHENNGESRHDLKFTLIHPATAKHIAKYSKQTLRMVTETAEIYRDHVKSYIDAQRGDGRINWVYNILDKKKEADRIIYEDEDKETGFILAPDLKWDRVTMGSLYCLAVVHRRDIASIRDLRKKDVGWLKEMKKKMLAGTCAAYPGMEEDKLRIYIHYQPSYYHFHVHVVALDFEGGLGQSAGKAILLDDAIARLEEMAGDENAGFEKSSFTYFLGEESELWQNVFAKIKAGNNE</sequence>
<dbReference type="Gene3D" id="3.30.428.10">
    <property type="entry name" value="HIT-like"/>
    <property type="match status" value="1"/>
</dbReference>
<comment type="subcellular location">
    <subcellularLocation>
        <location evidence="1">Cytoplasm</location>
    </subcellularLocation>
</comment>
<dbReference type="PANTHER" id="PTHR12978:SF0">
    <property type="entry name" value="M7GPPPX DIPHOSPHATASE"/>
    <property type="match status" value="1"/>
</dbReference>
<evidence type="ECO:0000256" key="5">
    <source>
        <dbReference type="PIRSR" id="PIRSR028973-1"/>
    </source>
</evidence>
<evidence type="ECO:0000256" key="3">
    <source>
        <dbReference type="ARBA" id="ARBA00022490"/>
    </source>
</evidence>
<dbReference type="GO" id="GO:0005634">
    <property type="term" value="C:nucleus"/>
    <property type="evidence" value="ECO:0007669"/>
    <property type="project" value="TreeGrafter"/>
</dbReference>
<feature type="binding site" evidence="6">
    <location>
        <position position="145"/>
    </location>
    <ligand>
        <name>substrate</name>
    </ligand>
</feature>
<feature type="binding site" evidence="6">
    <location>
        <position position="177"/>
    </location>
    <ligand>
        <name>substrate</name>
    </ligand>
</feature>
<dbReference type="AlphaFoldDB" id="A0A3N4IEL3"/>
<dbReference type="GO" id="GO:0016787">
    <property type="term" value="F:hydrolase activity"/>
    <property type="evidence" value="ECO:0007669"/>
    <property type="project" value="InterPro"/>
</dbReference>
<evidence type="ECO:0000256" key="1">
    <source>
        <dbReference type="ARBA" id="ARBA00004496"/>
    </source>
</evidence>
<dbReference type="Proteomes" id="UP000275078">
    <property type="component" value="Unassembled WGS sequence"/>
</dbReference>
<keyword evidence="8" id="KW-1185">Reference proteome</keyword>
<evidence type="ECO:0000256" key="6">
    <source>
        <dbReference type="PIRSR" id="PIRSR028973-2"/>
    </source>
</evidence>
<reference evidence="7 8" key="1">
    <citation type="journal article" date="2018" name="Nat. Ecol. Evol.">
        <title>Pezizomycetes genomes reveal the molecular basis of ectomycorrhizal truffle lifestyle.</title>
        <authorList>
            <person name="Murat C."/>
            <person name="Payen T."/>
            <person name="Noel B."/>
            <person name="Kuo A."/>
            <person name="Morin E."/>
            <person name="Chen J."/>
            <person name="Kohler A."/>
            <person name="Krizsan K."/>
            <person name="Balestrini R."/>
            <person name="Da Silva C."/>
            <person name="Montanini B."/>
            <person name="Hainaut M."/>
            <person name="Levati E."/>
            <person name="Barry K.W."/>
            <person name="Belfiori B."/>
            <person name="Cichocki N."/>
            <person name="Clum A."/>
            <person name="Dockter R.B."/>
            <person name="Fauchery L."/>
            <person name="Guy J."/>
            <person name="Iotti M."/>
            <person name="Le Tacon F."/>
            <person name="Lindquist E.A."/>
            <person name="Lipzen A."/>
            <person name="Malagnac F."/>
            <person name="Mello A."/>
            <person name="Molinier V."/>
            <person name="Miyauchi S."/>
            <person name="Poulain J."/>
            <person name="Riccioni C."/>
            <person name="Rubini A."/>
            <person name="Sitrit Y."/>
            <person name="Splivallo R."/>
            <person name="Traeger S."/>
            <person name="Wang M."/>
            <person name="Zifcakova L."/>
            <person name="Wipf D."/>
            <person name="Zambonelli A."/>
            <person name="Paolocci F."/>
            <person name="Nowrousian M."/>
            <person name="Ottonello S."/>
            <person name="Baldrian P."/>
            <person name="Spatafora J.W."/>
            <person name="Henrissat B."/>
            <person name="Nagy L.G."/>
            <person name="Aury J.M."/>
            <person name="Wincker P."/>
            <person name="Grigoriev I.V."/>
            <person name="Bonfante P."/>
            <person name="Martin F.M."/>
        </authorList>
    </citation>
    <scope>NUCLEOTIDE SEQUENCE [LARGE SCALE GENOMIC DNA]</scope>
    <source>
        <strain evidence="7 8">RN42</strain>
    </source>
</reference>
<feature type="binding site" evidence="6">
    <location>
        <begin position="239"/>
        <end position="250"/>
    </location>
    <ligand>
        <name>substrate</name>
    </ligand>
</feature>
<dbReference type="InterPro" id="IPR011145">
    <property type="entry name" value="Scavenger_mRNA_decap_enz_N"/>
</dbReference>
<accession>A0A3N4IEL3</accession>
<comment type="similarity">
    <text evidence="2">Belongs to the HIT family.</text>
</comment>
<dbReference type="Pfam" id="PF05652">
    <property type="entry name" value="DcpS"/>
    <property type="match status" value="1"/>
</dbReference>
<proteinExistence type="inferred from homology"/>
<dbReference type="SUPFAM" id="SSF54197">
    <property type="entry name" value="HIT-like"/>
    <property type="match status" value="1"/>
</dbReference>
<feature type="active site" description="Nucleophile" evidence="5">
    <location>
        <position position="248"/>
    </location>
</feature>
<dbReference type="PROSITE" id="PS00892">
    <property type="entry name" value="HIT_1"/>
    <property type="match status" value="1"/>
</dbReference>
<dbReference type="FunFam" id="3.30.428.10:FF:000016">
    <property type="entry name" value="Scavenger mRNA decapping enzyme"/>
    <property type="match status" value="1"/>
</dbReference>
<feature type="binding site" evidence="6">
    <location>
        <position position="155"/>
    </location>
    <ligand>
        <name>substrate</name>
    </ligand>
</feature>
<evidence type="ECO:0000313" key="8">
    <source>
        <dbReference type="Proteomes" id="UP000275078"/>
    </source>
</evidence>
<organism evidence="7 8">
    <name type="scientific">Ascobolus immersus RN42</name>
    <dbReference type="NCBI Taxonomy" id="1160509"/>
    <lineage>
        <taxon>Eukaryota</taxon>
        <taxon>Fungi</taxon>
        <taxon>Dikarya</taxon>
        <taxon>Ascomycota</taxon>
        <taxon>Pezizomycotina</taxon>
        <taxon>Pezizomycetes</taxon>
        <taxon>Pezizales</taxon>
        <taxon>Ascobolaceae</taxon>
        <taxon>Ascobolus</taxon>
    </lineage>
</organism>